<organism evidence="1 2">
    <name type="scientific">Pseudomicrostroma glucosiphilum</name>
    <dbReference type="NCBI Taxonomy" id="1684307"/>
    <lineage>
        <taxon>Eukaryota</taxon>
        <taxon>Fungi</taxon>
        <taxon>Dikarya</taxon>
        <taxon>Basidiomycota</taxon>
        <taxon>Ustilaginomycotina</taxon>
        <taxon>Exobasidiomycetes</taxon>
        <taxon>Microstromatales</taxon>
        <taxon>Microstromatales incertae sedis</taxon>
        <taxon>Pseudomicrostroma</taxon>
    </lineage>
</organism>
<accession>A0A316UFU0</accession>
<dbReference type="Proteomes" id="UP000245942">
    <property type="component" value="Unassembled WGS sequence"/>
</dbReference>
<proteinExistence type="predicted"/>
<gene>
    <name evidence="1" type="ORF">BCV69DRAFT_97388</name>
</gene>
<protein>
    <submittedName>
        <fullName evidence="1">Uncharacterized protein</fullName>
    </submittedName>
</protein>
<keyword evidence="2" id="KW-1185">Reference proteome</keyword>
<name>A0A316UFU0_9BASI</name>
<reference evidence="1 2" key="1">
    <citation type="journal article" date="2018" name="Mol. Biol. Evol.">
        <title>Broad Genomic Sampling Reveals a Smut Pathogenic Ancestry of the Fungal Clade Ustilaginomycotina.</title>
        <authorList>
            <person name="Kijpornyongpan T."/>
            <person name="Mondo S.J."/>
            <person name="Barry K."/>
            <person name="Sandor L."/>
            <person name="Lee J."/>
            <person name="Lipzen A."/>
            <person name="Pangilinan J."/>
            <person name="LaButti K."/>
            <person name="Hainaut M."/>
            <person name="Henrissat B."/>
            <person name="Grigoriev I.V."/>
            <person name="Spatafora J.W."/>
            <person name="Aime M.C."/>
        </authorList>
    </citation>
    <scope>NUCLEOTIDE SEQUENCE [LARGE SCALE GENOMIC DNA]</scope>
    <source>
        <strain evidence="1 2">MCA 4718</strain>
    </source>
</reference>
<sequence length="175" mass="19673">MLSIPFCPSLTFRLVLHHTQTDLFHHHIAPCTWHHLALLSPEACGPHLHPSLPRYNPPCSVSHYTYELFFSQGPSTPRRRLHLTLATAHPAPPHFRDWAAPITCYLDLFAIHGHTDVLIRPCSGASSSSSHPSIQLCLCLTLRHQENQRQHISSHRLGKTPPSAFELGRAVRVSD</sequence>
<dbReference type="GeneID" id="37017402"/>
<evidence type="ECO:0000313" key="2">
    <source>
        <dbReference type="Proteomes" id="UP000245942"/>
    </source>
</evidence>
<dbReference type="RefSeq" id="XP_025349933.1">
    <property type="nucleotide sequence ID" value="XM_025495668.1"/>
</dbReference>
<dbReference type="AlphaFoldDB" id="A0A316UFU0"/>
<dbReference type="EMBL" id="KZ819322">
    <property type="protein sequence ID" value="PWN22773.1"/>
    <property type="molecule type" value="Genomic_DNA"/>
</dbReference>
<evidence type="ECO:0000313" key="1">
    <source>
        <dbReference type="EMBL" id="PWN22773.1"/>
    </source>
</evidence>